<dbReference type="GO" id="GO:0000981">
    <property type="term" value="F:DNA-binding transcription factor activity, RNA polymerase II-specific"/>
    <property type="evidence" value="ECO:0007669"/>
    <property type="project" value="TreeGrafter"/>
</dbReference>
<dbReference type="GO" id="GO:0031965">
    <property type="term" value="C:nuclear membrane"/>
    <property type="evidence" value="ECO:0007669"/>
    <property type="project" value="UniProtKB-SubCell"/>
</dbReference>
<evidence type="ECO:0000256" key="17">
    <source>
        <dbReference type="ARBA" id="ARBA00023242"/>
    </source>
</evidence>
<dbReference type="PROSITE" id="PS50805">
    <property type="entry name" value="KRAB"/>
    <property type="match status" value="2"/>
</dbReference>
<keyword evidence="10 21" id="KW-0863">Zinc-finger</keyword>
<dbReference type="InterPro" id="IPR001909">
    <property type="entry name" value="KRAB"/>
</dbReference>
<protein>
    <recommendedName>
        <fullName evidence="20">Zinc finger protein 354C</fullName>
    </recommendedName>
</protein>
<evidence type="ECO:0000313" key="25">
    <source>
        <dbReference type="Proteomes" id="UP000515126"/>
    </source>
</evidence>
<feature type="domain" description="C2H2-type" evidence="23">
    <location>
        <begin position="539"/>
        <end position="566"/>
    </location>
</feature>
<dbReference type="SUPFAM" id="SSF109640">
    <property type="entry name" value="KRAB domain (Kruppel-associated box)"/>
    <property type="match status" value="2"/>
</dbReference>
<dbReference type="CDD" id="cd07765">
    <property type="entry name" value="KRAB_A-box"/>
    <property type="match status" value="2"/>
</dbReference>
<dbReference type="PROSITE" id="PS00028">
    <property type="entry name" value="ZINC_FINGER_C2H2_1"/>
    <property type="match status" value="11"/>
</dbReference>
<keyword evidence="14" id="KW-0238">DNA-binding</keyword>
<dbReference type="SMART" id="SM00355">
    <property type="entry name" value="ZnF_C2H2"/>
    <property type="match status" value="11"/>
</dbReference>
<evidence type="ECO:0000256" key="4">
    <source>
        <dbReference type="ARBA" id="ARBA00022490"/>
    </source>
</evidence>
<evidence type="ECO:0000256" key="11">
    <source>
        <dbReference type="ARBA" id="ARBA00022833"/>
    </source>
</evidence>
<feature type="domain" description="C2H2-type" evidence="23">
    <location>
        <begin position="399"/>
        <end position="426"/>
    </location>
</feature>
<evidence type="ECO:0000256" key="19">
    <source>
        <dbReference type="ARBA" id="ARBA00064805"/>
    </source>
</evidence>
<dbReference type="Pfam" id="PF01352">
    <property type="entry name" value="KRAB"/>
    <property type="match status" value="2"/>
</dbReference>
<dbReference type="SUPFAM" id="SSF57667">
    <property type="entry name" value="beta-beta-alpha zinc fingers"/>
    <property type="match status" value="6"/>
</dbReference>
<dbReference type="Gene3D" id="6.10.140.140">
    <property type="match status" value="2"/>
</dbReference>
<dbReference type="KEGG" id="mcal:110304477"/>
<keyword evidence="5" id="KW-0678">Repressor</keyword>
<evidence type="ECO:0000256" key="6">
    <source>
        <dbReference type="ARBA" id="ARBA00022499"/>
    </source>
</evidence>
<keyword evidence="7" id="KW-0037">Angiogenesis</keyword>
<dbReference type="SMART" id="SM00349">
    <property type="entry name" value="KRAB"/>
    <property type="match status" value="2"/>
</dbReference>
<keyword evidence="17" id="KW-0539">Nucleus</keyword>
<dbReference type="GO" id="GO:0005737">
    <property type="term" value="C:cytoplasm"/>
    <property type="evidence" value="ECO:0007669"/>
    <property type="project" value="UniProtKB-SubCell"/>
</dbReference>
<feature type="domain" description="C2H2-type" evidence="23">
    <location>
        <begin position="427"/>
        <end position="454"/>
    </location>
</feature>
<organism evidence="25 26">
    <name type="scientific">Mus caroli</name>
    <name type="common">Ryukyu mouse</name>
    <name type="synonym">Ricefield mouse</name>
    <dbReference type="NCBI Taxonomy" id="10089"/>
    <lineage>
        <taxon>Eukaryota</taxon>
        <taxon>Metazoa</taxon>
        <taxon>Chordata</taxon>
        <taxon>Craniata</taxon>
        <taxon>Vertebrata</taxon>
        <taxon>Euteleostomi</taxon>
        <taxon>Mammalia</taxon>
        <taxon>Eutheria</taxon>
        <taxon>Euarchontoglires</taxon>
        <taxon>Glires</taxon>
        <taxon>Rodentia</taxon>
        <taxon>Myomorpha</taxon>
        <taxon>Muroidea</taxon>
        <taxon>Muridae</taxon>
        <taxon>Murinae</taxon>
        <taxon>Mus</taxon>
        <taxon>Mus</taxon>
    </lineage>
</organism>
<keyword evidence="9" id="KW-0677">Repeat</keyword>
<dbReference type="PROSITE" id="PS50157">
    <property type="entry name" value="ZINC_FINGER_C2H2_2"/>
    <property type="match status" value="11"/>
</dbReference>
<dbReference type="AlphaFoldDB" id="A0A6P7REU3"/>
<keyword evidence="12" id="KW-0832">Ubl conjugation</keyword>
<dbReference type="FunFam" id="3.30.160.60:FF:000726">
    <property type="entry name" value="Zinc finger protein 214"/>
    <property type="match status" value="1"/>
</dbReference>
<evidence type="ECO:0000256" key="18">
    <source>
        <dbReference type="ARBA" id="ARBA00054886"/>
    </source>
</evidence>
<reference evidence="26" key="1">
    <citation type="submission" date="2025-08" db="UniProtKB">
        <authorList>
            <consortium name="RefSeq"/>
        </authorList>
    </citation>
    <scope>IDENTIFICATION</scope>
</reference>
<dbReference type="Pfam" id="PF00096">
    <property type="entry name" value="zf-C2H2"/>
    <property type="match status" value="8"/>
</dbReference>
<evidence type="ECO:0000256" key="1">
    <source>
        <dbReference type="ARBA" id="ARBA00004126"/>
    </source>
</evidence>
<feature type="domain" description="C2H2-type" evidence="23">
    <location>
        <begin position="371"/>
        <end position="398"/>
    </location>
</feature>
<evidence type="ECO:0000256" key="20">
    <source>
        <dbReference type="ARBA" id="ARBA00071267"/>
    </source>
</evidence>
<evidence type="ECO:0000256" key="13">
    <source>
        <dbReference type="ARBA" id="ARBA00023015"/>
    </source>
</evidence>
<comment type="similarity">
    <text evidence="3">Belongs to the krueppel C2H2-type zinc-finger protein family.</text>
</comment>
<dbReference type="FunFam" id="3.30.160.60:FF:000139">
    <property type="entry name" value="zinc finger protein 1 homolog"/>
    <property type="match status" value="1"/>
</dbReference>
<evidence type="ECO:0000256" key="16">
    <source>
        <dbReference type="ARBA" id="ARBA00023163"/>
    </source>
</evidence>
<feature type="domain" description="KRAB" evidence="24">
    <location>
        <begin position="14"/>
        <end position="104"/>
    </location>
</feature>
<keyword evidence="11" id="KW-0862">Zinc</keyword>
<keyword evidence="8" id="KW-0479">Metal-binding</keyword>
<evidence type="ECO:0000256" key="12">
    <source>
        <dbReference type="ARBA" id="ARBA00022843"/>
    </source>
</evidence>
<dbReference type="GO" id="GO:0001525">
    <property type="term" value="P:angiogenesis"/>
    <property type="evidence" value="ECO:0007669"/>
    <property type="project" value="UniProtKB-KW"/>
</dbReference>
<dbReference type="FunFam" id="3.30.160.60:FF:001291">
    <property type="entry name" value="Zinc finger protein 354C"/>
    <property type="match status" value="1"/>
</dbReference>
<feature type="compositionally biased region" description="Basic and acidic residues" evidence="22">
    <location>
        <begin position="229"/>
        <end position="241"/>
    </location>
</feature>
<comment type="subcellular location">
    <subcellularLocation>
        <location evidence="2">Cytoplasm</location>
    </subcellularLocation>
    <subcellularLocation>
        <location evidence="1">Nucleus membrane</location>
    </subcellularLocation>
</comment>
<name>A0A6P7REU3_MUSCR</name>
<feature type="domain" description="C2H2-type" evidence="23">
    <location>
        <begin position="511"/>
        <end position="538"/>
    </location>
</feature>
<evidence type="ECO:0000313" key="26">
    <source>
        <dbReference type="RefSeq" id="XP_029339227.1"/>
    </source>
</evidence>
<evidence type="ECO:0000256" key="9">
    <source>
        <dbReference type="ARBA" id="ARBA00022737"/>
    </source>
</evidence>
<keyword evidence="6" id="KW-1017">Isopeptide bond</keyword>
<evidence type="ECO:0000256" key="8">
    <source>
        <dbReference type="ARBA" id="ARBA00022723"/>
    </source>
</evidence>
<evidence type="ECO:0000256" key="7">
    <source>
        <dbReference type="ARBA" id="ARBA00022657"/>
    </source>
</evidence>
<evidence type="ECO:0000256" key="14">
    <source>
        <dbReference type="ARBA" id="ARBA00023125"/>
    </source>
</evidence>
<proteinExistence type="inferred from homology"/>
<dbReference type="FunFam" id="3.30.160.60:FF:001026">
    <property type="entry name" value="zinc finger protein 383"/>
    <property type="match status" value="1"/>
</dbReference>
<dbReference type="FunFam" id="3.30.160.60:FF:000321">
    <property type="entry name" value="myeloid zinc finger 1 isoform X1"/>
    <property type="match status" value="1"/>
</dbReference>
<comment type="subunit">
    <text evidence="19">Interacts with RUNX2. Binds consensus element OSE2. Interacts with TRIM28.</text>
</comment>
<evidence type="ECO:0000256" key="5">
    <source>
        <dbReference type="ARBA" id="ARBA00022491"/>
    </source>
</evidence>
<evidence type="ECO:0000256" key="3">
    <source>
        <dbReference type="ARBA" id="ARBA00006991"/>
    </source>
</evidence>
<feature type="domain" description="C2H2-type" evidence="23">
    <location>
        <begin position="343"/>
        <end position="370"/>
    </location>
</feature>
<feature type="domain" description="C2H2-type" evidence="23">
    <location>
        <begin position="455"/>
        <end position="482"/>
    </location>
</feature>
<dbReference type="Proteomes" id="UP000515126">
    <property type="component" value="Chromosome 11"/>
</dbReference>
<dbReference type="InterPro" id="IPR036236">
    <property type="entry name" value="Znf_C2H2_sf"/>
</dbReference>
<dbReference type="GO" id="GO:0008270">
    <property type="term" value="F:zinc ion binding"/>
    <property type="evidence" value="ECO:0007669"/>
    <property type="project" value="UniProtKB-KW"/>
</dbReference>
<keyword evidence="16" id="KW-0804">Transcription</keyword>
<dbReference type="GeneID" id="110304477"/>
<dbReference type="InterPro" id="IPR036051">
    <property type="entry name" value="KRAB_dom_sf"/>
</dbReference>
<dbReference type="FunFam" id="3.30.160.60:FF:000690">
    <property type="entry name" value="Zinc finger protein 354C"/>
    <property type="match status" value="2"/>
</dbReference>
<feature type="domain" description="C2H2-type" evidence="23">
    <location>
        <begin position="595"/>
        <end position="622"/>
    </location>
</feature>
<gene>
    <name evidence="26" type="primary">Znf879</name>
</gene>
<dbReference type="GO" id="GO:0000978">
    <property type="term" value="F:RNA polymerase II cis-regulatory region sequence-specific DNA binding"/>
    <property type="evidence" value="ECO:0007669"/>
    <property type="project" value="TreeGrafter"/>
</dbReference>
<feature type="domain" description="KRAB" evidence="24">
    <location>
        <begin position="111"/>
        <end position="181"/>
    </location>
</feature>
<feature type="region of interest" description="Disordered" evidence="22">
    <location>
        <begin position="229"/>
        <end position="265"/>
    </location>
</feature>
<evidence type="ECO:0000256" key="22">
    <source>
        <dbReference type="SAM" id="MobiDB-lite"/>
    </source>
</evidence>
<evidence type="ECO:0000256" key="21">
    <source>
        <dbReference type="PROSITE-ProRule" id="PRU00042"/>
    </source>
</evidence>
<feature type="domain" description="C2H2-type" evidence="23">
    <location>
        <begin position="483"/>
        <end position="510"/>
    </location>
</feature>
<evidence type="ECO:0000256" key="10">
    <source>
        <dbReference type="ARBA" id="ARBA00022771"/>
    </source>
</evidence>
<dbReference type="FunFam" id="3.30.160.60:FF:001530">
    <property type="entry name" value="Zinc finger protein 268"/>
    <property type="match status" value="1"/>
</dbReference>
<comment type="function">
    <text evidence="18">Transcriptional repressor that inhibits endothelial angiogenic sprouting. Suppresses osteogenic effects of RUNX2 and may be involved in osteoblastic differentiation. Plays a role in postnatal myogenesis, may be involved in the regulation of satellite cells self-renewal.</text>
</comment>
<feature type="domain" description="C2H2-type" evidence="23">
    <location>
        <begin position="315"/>
        <end position="342"/>
    </location>
</feature>
<evidence type="ECO:0000259" key="24">
    <source>
        <dbReference type="PROSITE" id="PS50805"/>
    </source>
</evidence>
<dbReference type="FunFam" id="3.30.160.60:FF:002343">
    <property type="entry name" value="Zinc finger protein 33A"/>
    <property type="match status" value="1"/>
</dbReference>
<evidence type="ECO:0000256" key="15">
    <source>
        <dbReference type="ARBA" id="ARBA00023136"/>
    </source>
</evidence>
<keyword evidence="25" id="KW-1185">Reference proteome</keyword>
<keyword evidence="4" id="KW-0963">Cytoplasm</keyword>
<keyword evidence="13" id="KW-0805">Transcription regulation</keyword>
<dbReference type="PANTHER" id="PTHR23235">
    <property type="entry name" value="KRUEPPEL-LIKE TRANSCRIPTION FACTOR"/>
    <property type="match status" value="1"/>
</dbReference>
<dbReference type="PANTHER" id="PTHR23235:SF142">
    <property type="entry name" value="ZINC FINGER PROTEIN 384"/>
    <property type="match status" value="1"/>
</dbReference>
<dbReference type="Pfam" id="PF13465">
    <property type="entry name" value="zf-H2C2_2"/>
    <property type="match status" value="1"/>
</dbReference>
<dbReference type="Gene3D" id="3.30.160.60">
    <property type="entry name" value="Classic Zinc Finger"/>
    <property type="match status" value="11"/>
</dbReference>
<feature type="domain" description="C2H2-type" evidence="23">
    <location>
        <begin position="567"/>
        <end position="594"/>
    </location>
</feature>
<accession>A0A6P7REU3</accession>
<dbReference type="FunFam" id="3.30.160.60:FF:000016">
    <property type="entry name" value="zinc finger protein 37 homolog"/>
    <property type="match status" value="2"/>
</dbReference>
<sequence length="657" mass="75232">MTTRLLPAQVQEPVTFRDVAVSFSQDEWLHLDPAQRTLYQEVMLENYSNLASLAKGHRSVRTSRRLPDGGKWNVSRCVPRHIWSALGSPLAGTLRREMAVDLLAARGTEPVTFRDVAVSFSQDEWLHLDPAQRTLYREVMLENYSNLASLGFQASIPPVIGKLQKGQDPCMEREVPEDTCLDFEIWPEIEALPPKQDVLTEETSNGLIKNGSTKCVYWKISFGELVKTERRDTAQEQEKKVHGPGAASPKETTSEDGTPTGREPEKPLFISKALVSQEDDPTESVPAMYHTSEKDLPQNFDLMRSFQIYPGQKPHVCSECGKGFTQSLHLLEHKRIHTGEKPYKCSECGKSFSHRSSLLAHQRTHTGEKPYKCSECEKAFGSSSTLIKHLRVHTGEKPYRCRQCGKAFSQCSTLTVHQRIHTGEKLYKCAECDKAFNCRAKLHRHQRIHTGEKPYKCAECGKGYSQFPSLAEHQRLHTGEELCQCLQCGRTFTRVSTLIEHQRIHTGQKPYQCNECGKTFNQYSSYNEHRKIHTGEKLYTCEECGKAFGCKSNLYRHQRIHTGEKPYQCNQCGKAFSQYSFLTEHERIHTGEKLYKCMECGKAYSYRSNLCRHKKVHLKERLYKWKEYGTPFIYSSSLTPYQKFLKGDKPENFNSSL</sequence>
<keyword evidence="15" id="KW-0472">Membrane</keyword>
<evidence type="ECO:0000259" key="23">
    <source>
        <dbReference type="PROSITE" id="PS50157"/>
    </source>
</evidence>
<dbReference type="InterPro" id="IPR013087">
    <property type="entry name" value="Znf_C2H2_type"/>
</dbReference>
<dbReference type="RefSeq" id="XP_029339227.1">
    <property type="nucleotide sequence ID" value="XM_029483367.1"/>
</dbReference>
<evidence type="ECO:0000256" key="2">
    <source>
        <dbReference type="ARBA" id="ARBA00004496"/>
    </source>
</evidence>
<dbReference type="CTD" id="345462"/>